<dbReference type="EMBL" id="JACBZF010000001">
    <property type="protein sequence ID" value="NYH94188.1"/>
    <property type="molecule type" value="Genomic_DNA"/>
</dbReference>
<keyword evidence="1" id="KW-1133">Transmembrane helix</keyword>
<evidence type="ECO:0000256" key="1">
    <source>
        <dbReference type="SAM" id="Phobius"/>
    </source>
</evidence>
<organism evidence="2 3">
    <name type="scientific">Novosphingobium marinum</name>
    <dbReference type="NCBI Taxonomy" id="1514948"/>
    <lineage>
        <taxon>Bacteria</taxon>
        <taxon>Pseudomonadati</taxon>
        <taxon>Pseudomonadota</taxon>
        <taxon>Alphaproteobacteria</taxon>
        <taxon>Sphingomonadales</taxon>
        <taxon>Sphingomonadaceae</taxon>
        <taxon>Novosphingobium</taxon>
    </lineage>
</organism>
<evidence type="ECO:0000313" key="3">
    <source>
        <dbReference type="Proteomes" id="UP000522081"/>
    </source>
</evidence>
<proteinExistence type="predicted"/>
<gene>
    <name evidence="2" type="ORF">FHS75_000493</name>
</gene>
<keyword evidence="1" id="KW-0812">Transmembrane</keyword>
<reference evidence="2 3" key="1">
    <citation type="submission" date="2020-07" db="EMBL/GenBank/DDBJ databases">
        <title>Genomic Encyclopedia of Type Strains, Phase IV (KMG-IV): sequencing the most valuable type-strain genomes for metagenomic binning, comparative biology and taxonomic classification.</title>
        <authorList>
            <person name="Goeker M."/>
        </authorList>
    </citation>
    <scope>NUCLEOTIDE SEQUENCE [LARGE SCALE GENOMIC DNA]</scope>
    <source>
        <strain evidence="2 3">DSM 29043</strain>
    </source>
</reference>
<protein>
    <submittedName>
        <fullName evidence="2">Uncharacterized protein</fullName>
    </submittedName>
</protein>
<sequence length="56" mass="6675">MDWLWFVTVVIGPILLIGAILYATIRYWKRPKGRDAYTDAKTRELRHELEAEDARR</sequence>
<name>A0A7Z0BTK5_9SPHN</name>
<comment type="caution">
    <text evidence="2">The sequence shown here is derived from an EMBL/GenBank/DDBJ whole genome shotgun (WGS) entry which is preliminary data.</text>
</comment>
<keyword evidence="3" id="KW-1185">Reference proteome</keyword>
<dbReference type="RefSeq" id="WP_179406128.1">
    <property type="nucleotide sequence ID" value="NZ_BMGF01000001.1"/>
</dbReference>
<dbReference type="Proteomes" id="UP000522081">
    <property type="component" value="Unassembled WGS sequence"/>
</dbReference>
<dbReference type="AlphaFoldDB" id="A0A7Z0BTK5"/>
<accession>A0A7Z0BTK5</accession>
<feature type="transmembrane region" description="Helical" evidence="1">
    <location>
        <begin position="6"/>
        <end position="25"/>
    </location>
</feature>
<keyword evidence="1" id="KW-0472">Membrane</keyword>
<evidence type="ECO:0000313" key="2">
    <source>
        <dbReference type="EMBL" id="NYH94188.1"/>
    </source>
</evidence>